<dbReference type="InterPro" id="IPR036085">
    <property type="entry name" value="PAZ_dom_sf"/>
</dbReference>
<protein>
    <submittedName>
        <fullName evidence="3">Argonaute-like protein</fullName>
    </submittedName>
</protein>
<dbReference type="Pfam" id="PF02171">
    <property type="entry name" value="Piwi"/>
    <property type="match status" value="1"/>
</dbReference>
<feature type="domain" description="PAZ" evidence="1">
    <location>
        <begin position="205"/>
        <end position="324"/>
    </location>
</feature>
<dbReference type="InterPro" id="IPR012337">
    <property type="entry name" value="RNaseH-like_sf"/>
</dbReference>
<evidence type="ECO:0000259" key="1">
    <source>
        <dbReference type="PROSITE" id="PS50821"/>
    </source>
</evidence>
<dbReference type="GO" id="GO:0003723">
    <property type="term" value="F:RNA binding"/>
    <property type="evidence" value="ECO:0007669"/>
    <property type="project" value="InterPro"/>
</dbReference>
<dbReference type="InterPro" id="IPR036397">
    <property type="entry name" value="RNaseH_sf"/>
</dbReference>
<dbReference type="CDD" id="cd04657">
    <property type="entry name" value="Piwi_ago-like"/>
    <property type="match status" value="1"/>
</dbReference>
<feature type="domain" description="Piwi" evidence="2">
    <location>
        <begin position="496"/>
        <end position="802"/>
    </location>
</feature>
<dbReference type="InterPro" id="IPR003165">
    <property type="entry name" value="Piwi"/>
</dbReference>
<dbReference type="SUPFAM" id="SSF53098">
    <property type="entry name" value="Ribonuclease H-like"/>
    <property type="match status" value="1"/>
</dbReference>
<evidence type="ECO:0000313" key="4">
    <source>
        <dbReference type="Proteomes" id="UP001362999"/>
    </source>
</evidence>
<proteinExistence type="predicted"/>
<dbReference type="InterPro" id="IPR045246">
    <property type="entry name" value="Piwi_ago-like"/>
</dbReference>
<keyword evidence="4" id="KW-1185">Reference proteome</keyword>
<evidence type="ECO:0000313" key="3">
    <source>
        <dbReference type="EMBL" id="KAK7023946.1"/>
    </source>
</evidence>
<organism evidence="3 4">
    <name type="scientific">Favolaschia claudopus</name>
    <dbReference type="NCBI Taxonomy" id="2862362"/>
    <lineage>
        <taxon>Eukaryota</taxon>
        <taxon>Fungi</taxon>
        <taxon>Dikarya</taxon>
        <taxon>Basidiomycota</taxon>
        <taxon>Agaricomycotina</taxon>
        <taxon>Agaricomycetes</taxon>
        <taxon>Agaricomycetidae</taxon>
        <taxon>Agaricales</taxon>
        <taxon>Marasmiineae</taxon>
        <taxon>Mycenaceae</taxon>
        <taxon>Favolaschia</taxon>
    </lineage>
</organism>
<sequence length="844" mass="93888">MAATPVSVVTNSFVIKSLPTRTYYQYDVVFKSADAVPQRDPKPEQRQRLIHAFQVTVHPDLFKPRAIYDGNRLLYSSKIIDNGVFRVHGSNQNAERNARGWWEVIITRTVGEPIMPSNVQKLMERGEATVETTTAINLLQLLLSQDKNQNNPNNGRAFYVPDGKQPLRGMAVELWRGYYHAVRPSIGRMLVTVDTTVSAMYMAGPLIDVCLAVLNTRDTRRLAIQFSDHDDYKALLKHLKYRLIHVKTPGSNKLRTKTVRDIVPAPVGEYRFHNNEGEPTTIAAHFHKAYQITLRHPQTIGVVTSGKNAPFKVVLPLEVCALAPGQVYKKKLPPDATATVVGFAAMPPKERLRLITTGGSTQQQSPIQDYDHSQYLLDAGMMVDKEAIHVRGRQLNVPTLQYNGKPLVPRDGAWNVVGARFFKAQTMKSWAILNFDTRNIPEELTHKTAQQLANCCSQLGMTVARPTALRTCNPQDVERALKQICQDLGGPQQVDMIVVLLPAKADLIRSRVKYACDVALGVRSQCLREPKLQRANNQYFNNVALKLNARLGGCNATVDSPALKELKSRPFIIMGADVSHAAPGENRPSVASLVWSHDMDGAAYCATSSVQLPRTEMIVDLQTMVDTALTMFGQKHKRGPASIVFFRDGVSEGEFDTVKKEEIKAVQEAIDTVWTKFKVPEPKPKLTFMVVGKRHHVSFFPRSPQEGDKTGNCRAGLAVDTDMASPQFVDFYLQSHAAIKGMSRSAHYTVLQDEVFGGDIKKLQDLSFALCHIYAKATRSVSIPAPVYYADLACARGKFHIDPNSNMDFEGSVSSGGQTIFSLDPWKDAFKPINNGIRGAMYFL</sequence>
<dbReference type="InterPro" id="IPR032473">
    <property type="entry name" value="Argonaute_Mid_dom"/>
</dbReference>
<dbReference type="Proteomes" id="UP001362999">
    <property type="component" value="Unassembled WGS sequence"/>
</dbReference>
<dbReference type="Pfam" id="PF16487">
    <property type="entry name" value="ArgoMid"/>
    <property type="match status" value="1"/>
</dbReference>
<dbReference type="Pfam" id="PF08699">
    <property type="entry name" value="ArgoL1"/>
    <property type="match status" value="1"/>
</dbReference>
<comment type="caution">
    <text evidence="3">The sequence shown here is derived from an EMBL/GenBank/DDBJ whole genome shotgun (WGS) entry which is preliminary data.</text>
</comment>
<dbReference type="Gene3D" id="2.170.260.10">
    <property type="entry name" value="paz domain"/>
    <property type="match status" value="1"/>
</dbReference>
<dbReference type="InterPro" id="IPR032474">
    <property type="entry name" value="Argonaute_N"/>
</dbReference>
<dbReference type="CDD" id="cd02846">
    <property type="entry name" value="PAZ_argonaute_like"/>
    <property type="match status" value="1"/>
</dbReference>
<dbReference type="PANTHER" id="PTHR22891">
    <property type="entry name" value="EUKARYOTIC TRANSLATION INITIATION FACTOR 2C"/>
    <property type="match status" value="1"/>
</dbReference>
<dbReference type="PROSITE" id="PS50821">
    <property type="entry name" value="PAZ"/>
    <property type="match status" value="1"/>
</dbReference>
<gene>
    <name evidence="3" type="ORF">R3P38DRAFT_2955036</name>
</gene>
<dbReference type="AlphaFoldDB" id="A0AAW0BBW2"/>
<dbReference type="PROSITE" id="PS50822">
    <property type="entry name" value="PIWI"/>
    <property type="match status" value="1"/>
</dbReference>
<dbReference type="Pfam" id="PF02170">
    <property type="entry name" value="PAZ"/>
    <property type="match status" value="1"/>
</dbReference>
<dbReference type="InterPro" id="IPR003100">
    <property type="entry name" value="PAZ_dom"/>
</dbReference>
<dbReference type="Gene3D" id="3.40.50.2300">
    <property type="match status" value="1"/>
</dbReference>
<reference evidence="3 4" key="1">
    <citation type="journal article" date="2024" name="J Genomics">
        <title>Draft genome sequencing and assembly of Favolaschia claudopus CIRM-BRFM 2984 isolated from oak limbs.</title>
        <authorList>
            <person name="Navarro D."/>
            <person name="Drula E."/>
            <person name="Chaduli D."/>
            <person name="Cazenave R."/>
            <person name="Ahrendt S."/>
            <person name="Wang J."/>
            <person name="Lipzen A."/>
            <person name="Daum C."/>
            <person name="Barry K."/>
            <person name="Grigoriev I.V."/>
            <person name="Favel A."/>
            <person name="Rosso M.N."/>
            <person name="Martin F."/>
        </authorList>
    </citation>
    <scope>NUCLEOTIDE SEQUENCE [LARGE SCALE GENOMIC DNA]</scope>
    <source>
        <strain evidence="3 4">CIRM-BRFM 2984</strain>
    </source>
</reference>
<dbReference type="InterPro" id="IPR014811">
    <property type="entry name" value="ArgoL1"/>
</dbReference>
<dbReference type="Gene3D" id="3.30.420.10">
    <property type="entry name" value="Ribonuclease H-like superfamily/Ribonuclease H"/>
    <property type="match status" value="1"/>
</dbReference>
<dbReference type="EMBL" id="JAWWNJ010000035">
    <property type="protein sequence ID" value="KAK7023946.1"/>
    <property type="molecule type" value="Genomic_DNA"/>
</dbReference>
<dbReference type="SUPFAM" id="SSF101690">
    <property type="entry name" value="PAZ domain"/>
    <property type="match status" value="1"/>
</dbReference>
<name>A0AAW0BBW2_9AGAR</name>
<dbReference type="Pfam" id="PF16486">
    <property type="entry name" value="ArgoN"/>
    <property type="match status" value="1"/>
</dbReference>
<accession>A0AAW0BBW2</accession>
<dbReference type="SMART" id="SM01163">
    <property type="entry name" value="DUF1785"/>
    <property type="match status" value="1"/>
</dbReference>
<evidence type="ECO:0000259" key="2">
    <source>
        <dbReference type="PROSITE" id="PS50822"/>
    </source>
</evidence>
<dbReference type="SMART" id="SM00950">
    <property type="entry name" value="Piwi"/>
    <property type="match status" value="1"/>
</dbReference>